<sequence length="496" mass="53060">MSKSVNIGDAVSRFDPAAPALTETDGEQLAVTYGELGLRIASAQQALAQRGVRPGDRVAIIGLNSLAWVVAFYAIMRAGAVAVPISHKLPPSALDFVLDDARPTLVLTDTADRAAGTRPILLDDLRGGDVALDDVRAADVVESDPAMVLYTSGSTGRPKGVVRSHGSHRWIMSHAEQGQHRTILVAAPLYHMNGLATVQGALLQGDHVILQSVFDAKGYLRAIADHRVTKTTGVPPMMALALREKALIDELDLSSVTEHLFGSAPLSDELIDMIADVFPRATLTISYGTTETGPVAFAPHPDKPTPKNSVGVAHPQVRVRLLADDGTVLVEDGQSASSSVTGEITGNLALASPAEFTAYLNRPDRPVDAEGFYATGDLFRRDEEGFYFFSGRVDDMFVSGGENVHPAAVEKVLEEHPGVLQAVVVPVTDAVKGAKPVAFVIPKDGVTVSEQALKDWVLARMEPYAHPRHVYFVDEFPLSGTNKIDRKSLGAEDHDH</sequence>
<comment type="caution">
    <text evidence="4">The sequence shown here is derived from an EMBL/GenBank/DDBJ whole genome shotgun (WGS) entry which is preliminary data.</text>
</comment>
<organism evidence="4 5">
    <name type="scientific">Flaviflexus equikiangi</name>
    <dbReference type="NCBI Taxonomy" id="2758573"/>
    <lineage>
        <taxon>Bacteria</taxon>
        <taxon>Bacillati</taxon>
        <taxon>Actinomycetota</taxon>
        <taxon>Actinomycetes</taxon>
        <taxon>Actinomycetales</taxon>
        <taxon>Actinomycetaceae</taxon>
        <taxon>Flaviflexus</taxon>
    </lineage>
</organism>
<dbReference type="PANTHER" id="PTHR43201:SF32">
    <property type="entry name" value="2-SUCCINYLBENZOATE--COA LIGASE, CHLOROPLASTIC_PEROXISOMAL"/>
    <property type="match status" value="1"/>
</dbReference>
<evidence type="ECO:0000259" key="2">
    <source>
        <dbReference type="Pfam" id="PF00501"/>
    </source>
</evidence>
<keyword evidence="1" id="KW-0812">Transmembrane</keyword>
<evidence type="ECO:0000256" key="1">
    <source>
        <dbReference type="SAM" id="Phobius"/>
    </source>
</evidence>
<dbReference type="InterPro" id="IPR045851">
    <property type="entry name" value="AMP-bd_C_sf"/>
</dbReference>
<dbReference type="RefSeq" id="WP_187995971.1">
    <property type="nucleotide sequence ID" value="NZ_JACEXG010000001.1"/>
</dbReference>
<keyword evidence="5" id="KW-1185">Reference proteome</keyword>
<dbReference type="PROSITE" id="PS00455">
    <property type="entry name" value="AMP_BINDING"/>
    <property type="match status" value="1"/>
</dbReference>
<dbReference type="InterPro" id="IPR025110">
    <property type="entry name" value="AMP-bd_C"/>
</dbReference>
<accession>A0ABS2TCN6</accession>
<dbReference type="Proteomes" id="UP000705983">
    <property type="component" value="Unassembled WGS sequence"/>
</dbReference>
<feature type="domain" description="AMP-binding enzyme C-terminal" evidence="3">
    <location>
        <begin position="409"/>
        <end position="483"/>
    </location>
</feature>
<dbReference type="Pfam" id="PF13193">
    <property type="entry name" value="AMP-binding_C"/>
    <property type="match status" value="1"/>
</dbReference>
<evidence type="ECO:0000313" key="5">
    <source>
        <dbReference type="Proteomes" id="UP000705983"/>
    </source>
</evidence>
<name>A0ABS2TCN6_9ACTO</name>
<dbReference type="SUPFAM" id="SSF56801">
    <property type="entry name" value="Acetyl-CoA synthetase-like"/>
    <property type="match status" value="1"/>
</dbReference>
<feature type="transmembrane region" description="Helical" evidence="1">
    <location>
        <begin position="58"/>
        <end position="76"/>
    </location>
</feature>
<dbReference type="PANTHER" id="PTHR43201">
    <property type="entry name" value="ACYL-COA SYNTHETASE"/>
    <property type="match status" value="1"/>
</dbReference>
<dbReference type="Gene3D" id="3.40.50.12780">
    <property type="entry name" value="N-terminal domain of ligase-like"/>
    <property type="match status" value="1"/>
</dbReference>
<protein>
    <submittedName>
        <fullName evidence="4">Acyl--CoA ligase</fullName>
    </submittedName>
</protein>
<reference evidence="5" key="1">
    <citation type="submission" date="2021-02" db="EMBL/GenBank/DDBJ databases">
        <title>Leucobacter sp. CX169.</title>
        <authorList>
            <person name="Cheng Y."/>
        </authorList>
    </citation>
    <scope>NUCLEOTIDE SEQUENCE [LARGE SCALE GENOMIC DNA]</scope>
    <source>
        <strain evidence="5">JY899</strain>
    </source>
</reference>
<dbReference type="InterPro" id="IPR000873">
    <property type="entry name" value="AMP-dep_synth/lig_dom"/>
</dbReference>
<evidence type="ECO:0000259" key="3">
    <source>
        <dbReference type="Pfam" id="PF13193"/>
    </source>
</evidence>
<keyword evidence="1" id="KW-1133">Transmembrane helix</keyword>
<gene>
    <name evidence="4" type="ORF">JVW63_01610</name>
</gene>
<evidence type="ECO:0000313" key="4">
    <source>
        <dbReference type="EMBL" id="MBM9432409.1"/>
    </source>
</evidence>
<dbReference type="InterPro" id="IPR020845">
    <property type="entry name" value="AMP-binding_CS"/>
</dbReference>
<keyword evidence="1" id="KW-0472">Membrane</keyword>
<keyword evidence="4" id="KW-0436">Ligase</keyword>
<dbReference type="Gene3D" id="3.30.300.30">
    <property type="match status" value="1"/>
</dbReference>
<dbReference type="GO" id="GO:0016874">
    <property type="term" value="F:ligase activity"/>
    <property type="evidence" value="ECO:0007669"/>
    <property type="project" value="UniProtKB-KW"/>
</dbReference>
<proteinExistence type="predicted"/>
<dbReference type="InterPro" id="IPR042099">
    <property type="entry name" value="ANL_N_sf"/>
</dbReference>
<dbReference type="Pfam" id="PF00501">
    <property type="entry name" value="AMP-binding"/>
    <property type="match status" value="1"/>
</dbReference>
<dbReference type="EMBL" id="JAFFJS010000001">
    <property type="protein sequence ID" value="MBM9432409.1"/>
    <property type="molecule type" value="Genomic_DNA"/>
</dbReference>
<feature type="domain" description="AMP-dependent synthetase/ligase" evidence="2">
    <location>
        <begin position="16"/>
        <end position="335"/>
    </location>
</feature>